<dbReference type="EMBL" id="MORL01000002">
    <property type="protein sequence ID" value="OIN60378.1"/>
    <property type="molecule type" value="Genomic_DNA"/>
</dbReference>
<comment type="similarity">
    <text evidence="1">Belongs to the membrane fusion protein (MFP) (TC 8.A.1) family.</text>
</comment>
<protein>
    <submittedName>
        <fullName evidence="7">Efflux transporter periplasmic adaptor subunit</fullName>
    </submittedName>
</protein>
<evidence type="ECO:0000313" key="7">
    <source>
        <dbReference type="EMBL" id="OIN60378.1"/>
    </source>
</evidence>
<feature type="chain" id="PRO_5010226187" evidence="4">
    <location>
        <begin position="21"/>
        <end position="389"/>
    </location>
</feature>
<name>A0A1S2VRE1_9BACT</name>
<dbReference type="GO" id="GO:0060003">
    <property type="term" value="P:copper ion export"/>
    <property type="evidence" value="ECO:0007669"/>
    <property type="project" value="TreeGrafter"/>
</dbReference>
<evidence type="ECO:0000256" key="1">
    <source>
        <dbReference type="ARBA" id="ARBA00009477"/>
    </source>
</evidence>
<dbReference type="PROSITE" id="PS51257">
    <property type="entry name" value="PROKAR_LIPOPROTEIN"/>
    <property type="match status" value="1"/>
</dbReference>
<evidence type="ECO:0000259" key="5">
    <source>
        <dbReference type="Pfam" id="PF25919"/>
    </source>
</evidence>
<comment type="caution">
    <text evidence="7">The sequence shown here is derived from an EMBL/GenBank/DDBJ whole genome shotgun (WGS) entry which is preliminary data.</text>
</comment>
<feature type="domain" description="CusB-like barrel-sandwich hybrid" evidence="5">
    <location>
        <begin position="85"/>
        <end position="228"/>
    </location>
</feature>
<dbReference type="GO" id="GO:0022857">
    <property type="term" value="F:transmembrane transporter activity"/>
    <property type="evidence" value="ECO:0007669"/>
    <property type="project" value="InterPro"/>
</dbReference>
<organism evidence="7 8">
    <name type="scientific">Arsenicibacter rosenii</name>
    <dbReference type="NCBI Taxonomy" id="1750698"/>
    <lineage>
        <taxon>Bacteria</taxon>
        <taxon>Pseudomonadati</taxon>
        <taxon>Bacteroidota</taxon>
        <taxon>Cytophagia</taxon>
        <taxon>Cytophagales</taxon>
        <taxon>Spirosomataceae</taxon>
        <taxon>Arsenicibacter</taxon>
    </lineage>
</organism>
<dbReference type="GO" id="GO:1990195">
    <property type="term" value="C:macrolide transmembrane transporter complex"/>
    <property type="evidence" value="ECO:0007669"/>
    <property type="project" value="InterPro"/>
</dbReference>
<dbReference type="GO" id="GO:1990961">
    <property type="term" value="P:xenobiotic detoxification by transmembrane export across the plasma membrane"/>
    <property type="evidence" value="ECO:0007669"/>
    <property type="project" value="InterPro"/>
</dbReference>
<proteinExistence type="inferred from homology"/>
<evidence type="ECO:0000256" key="3">
    <source>
        <dbReference type="SAM" id="Coils"/>
    </source>
</evidence>
<dbReference type="Pfam" id="PF25954">
    <property type="entry name" value="Beta-barrel_RND_2"/>
    <property type="match status" value="1"/>
</dbReference>
<dbReference type="AlphaFoldDB" id="A0A1S2VRE1"/>
<dbReference type="GO" id="GO:0019898">
    <property type="term" value="C:extrinsic component of membrane"/>
    <property type="evidence" value="ECO:0007669"/>
    <property type="project" value="InterPro"/>
</dbReference>
<dbReference type="Gene3D" id="2.40.30.170">
    <property type="match status" value="1"/>
</dbReference>
<feature type="coiled-coil region" evidence="3">
    <location>
        <begin position="158"/>
        <end position="185"/>
    </location>
</feature>
<dbReference type="GO" id="GO:0015679">
    <property type="term" value="P:plasma membrane copper ion transport"/>
    <property type="evidence" value="ECO:0007669"/>
    <property type="project" value="TreeGrafter"/>
</dbReference>
<sequence>MQLTRPIPFLWAIVLTGLFAACSSREQAPGQATPETTPESLKQTVRISDEQFQQTGIVLGHPDTLMMGRTIQATGKLEAPPEHWATVSAPMGGFVRATRLLEGDRVRKGQVLAVLEHPDYIKLQQEYLQAQARLHFVGQELDRQTELNREQVGARRNLEQSTADVQTTKALLASLEAQLEQLHISLPELHRGHIQRTIPLPAPIGGYVDKVNLKIGQFVNSTDVLVEIVNKEHLHLELQVFEQDVPQVREGQTVRFMIPQQQTGELTARVYRVGQTFDLQTKTVTVHANLVNADMRRLFPGSYIRATILTDQRRVLALPDDAVVQESNGAYVYVEEPGKGGRRFRLVAIKTGIRENGRIEVILPASFPASARIVRSGAYFLSAERAKEA</sequence>
<evidence type="ECO:0000256" key="4">
    <source>
        <dbReference type="SAM" id="SignalP"/>
    </source>
</evidence>
<dbReference type="InterPro" id="IPR058792">
    <property type="entry name" value="Beta-barrel_RND_2"/>
</dbReference>
<gene>
    <name evidence="7" type="ORF">BLX24_06015</name>
</gene>
<evidence type="ECO:0000313" key="8">
    <source>
        <dbReference type="Proteomes" id="UP000181790"/>
    </source>
</evidence>
<dbReference type="PANTHER" id="PTHR30097:SF4">
    <property type="entry name" value="SLR6042 PROTEIN"/>
    <property type="match status" value="1"/>
</dbReference>
<reference evidence="7 8" key="1">
    <citation type="submission" date="2016-10" db="EMBL/GenBank/DDBJ databases">
        <title>Arsenicibacter rosenii gen. nov., sp. nov., an efficient arsenic-methylating bacterium isolated from an arsenic-contaminated paddy soil.</title>
        <authorList>
            <person name="Huang K."/>
        </authorList>
    </citation>
    <scope>NUCLEOTIDE SEQUENCE [LARGE SCALE GENOMIC DNA]</scope>
    <source>
        <strain evidence="7 8">SM-1</strain>
    </source>
</reference>
<keyword evidence="4" id="KW-0732">Signal</keyword>
<keyword evidence="8" id="KW-1185">Reference proteome</keyword>
<dbReference type="Pfam" id="PF25919">
    <property type="entry name" value="BSH_CusB"/>
    <property type="match status" value="1"/>
</dbReference>
<dbReference type="Gene3D" id="2.40.50.100">
    <property type="match status" value="1"/>
</dbReference>
<accession>A0A1S2VRE1</accession>
<dbReference type="Gene3D" id="2.40.420.20">
    <property type="match status" value="1"/>
</dbReference>
<dbReference type="Gene3D" id="6.10.140.1990">
    <property type="match status" value="1"/>
</dbReference>
<dbReference type="InterPro" id="IPR058790">
    <property type="entry name" value="BSH_CusB"/>
</dbReference>
<dbReference type="Proteomes" id="UP000181790">
    <property type="component" value="Unassembled WGS sequence"/>
</dbReference>
<dbReference type="InterPro" id="IPR006143">
    <property type="entry name" value="RND_pump_MFP"/>
</dbReference>
<dbReference type="InterPro" id="IPR030190">
    <property type="entry name" value="MacA_alpha-hairpin_sf"/>
</dbReference>
<dbReference type="InterPro" id="IPR051909">
    <property type="entry name" value="MFP_Cation_Efflux"/>
</dbReference>
<dbReference type="SUPFAM" id="SSF111369">
    <property type="entry name" value="HlyD-like secretion proteins"/>
    <property type="match status" value="1"/>
</dbReference>
<dbReference type="RefSeq" id="WP_071502171.1">
    <property type="nucleotide sequence ID" value="NZ_MORL01000002.1"/>
</dbReference>
<dbReference type="PANTHER" id="PTHR30097">
    <property type="entry name" value="CATION EFFLUX SYSTEM PROTEIN CUSB"/>
    <property type="match status" value="1"/>
</dbReference>
<feature type="domain" description="CusB-like beta-barrel" evidence="6">
    <location>
        <begin position="236"/>
        <end position="308"/>
    </location>
</feature>
<evidence type="ECO:0000256" key="2">
    <source>
        <dbReference type="ARBA" id="ARBA00022448"/>
    </source>
</evidence>
<evidence type="ECO:0000259" key="6">
    <source>
        <dbReference type="Pfam" id="PF25954"/>
    </source>
</evidence>
<dbReference type="GO" id="GO:0030313">
    <property type="term" value="C:cell envelope"/>
    <property type="evidence" value="ECO:0007669"/>
    <property type="project" value="TreeGrafter"/>
</dbReference>
<keyword evidence="2" id="KW-0813">Transport</keyword>
<dbReference type="NCBIfam" id="TIGR01730">
    <property type="entry name" value="RND_mfp"/>
    <property type="match status" value="1"/>
</dbReference>
<keyword evidence="3" id="KW-0175">Coiled coil</keyword>
<dbReference type="OrthoDB" id="9814657at2"/>
<feature type="signal peptide" evidence="4">
    <location>
        <begin position="1"/>
        <end position="20"/>
    </location>
</feature>